<proteinExistence type="inferred from homology"/>
<organism evidence="6">
    <name type="scientific">marine sediment metagenome</name>
    <dbReference type="NCBI Taxonomy" id="412755"/>
    <lineage>
        <taxon>unclassified sequences</taxon>
        <taxon>metagenomes</taxon>
        <taxon>ecological metagenomes</taxon>
    </lineage>
</organism>
<evidence type="ECO:0000256" key="4">
    <source>
        <dbReference type="ARBA" id="ARBA00022807"/>
    </source>
</evidence>
<evidence type="ECO:0000256" key="3">
    <source>
        <dbReference type="ARBA" id="ARBA00022801"/>
    </source>
</evidence>
<reference evidence="6" key="1">
    <citation type="journal article" date="2014" name="Front. Microbiol.">
        <title>High frequency of phylogenetically diverse reductive dehalogenase-homologous genes in deep subseafloor sedimentary metagenomes.</title>
        <authorList>
            <person name="Kawai M."/>
            <person name="Futagami T."/>
            <person name="Toyoda A."/>
            <person name="Takaki Y."/>
            <person name="Nishi S."/>
            <person name="Hori S."/>
            <person name="Arai W."/>
            <person name="Tsubouchi T."/>
            <person name="Morono Y."/>
            <person name="Uchiyama I."/>
            <person name="Ito T."/>
            <person name="Fujiyama A."/>
            <person name="Inagaki F."/>
            <person name="Takami H."/>
        </authorList>
    </citation>
    <scope>NUCLEOTIDE SEQUENCE</scope>
    <source>
        <strain evidence="6">Expedition CK06-06</strain>
    </source>
</reference>
<accession>X1QVW0</accession>
<feature type="non-terminal residue" evidence="6">
    <location>
        <position position="1"/>
    </location>
</feature>
<comment type="similarity">
    <text evidence="1">Belongs to the peptidase C40 family.</text>
</comment>
<sequence length="110" mass="13016">GVMQSLGYMSKYKLRYYPLDWNLHEGAGDYLKDEIGKFAVEIREGIRPGDVVIFRFGRCESHAGIMVAQNLFVHCYLTAKYCKYGVLKNSIWVKRWTRTYRWRNEAIKKI</sequence>
<dbReference type="InterPro" id="IPR038765">
    <property type="entry name" value="Papain-like_cys_pep_sf"/>
</dbReference>
<dbReference type="GO" id="GO:0008234">
    <property type="term" value="F:cysteine-type peptidase activity"/>
    <property type="evidence" value="ECO:0007669"/>
    <property type="project" value="UniProtKB-KW"/>
</dbReference>
<keyword evidence="3" id="KW-0378">Hydrolase</keyword>
<keyword evidence="4" id="KW-0788">Thiol protease</keyword>
<dbReference type="GO" id="GO:0006508">
    <property type="term" value="P:proteolysis"/>
    <property type="evidence" value="ECO:0007669"/>
    <property type="project" value="UniProtKB-KW"/>
</dbReference>
<dbReference type="Gene3D" id="3.90.1720.10">
    <property type="entry name" value="endopeptidase domain like (from Nostoc punctiforme)"/>
    <property type="match status" value="1"/>
</dbReference>
<evidence type="ECO:0000313" key="6">
    <source>
        <dbReference type="EMBL" id="GAI55010.1"/>
    </source>
</evidence>
<dbReference type="AlphaFoldDB" id="X1QVW0"/>
<keyword evidence="2" id="KW-0645">Protease</keyword>
<comment type="caution">
    <text evidence="6">The sequence shown here is derived from an EMBL/GenBank/DDBJ whole genome shotgun (WGS) entry which is preliminary data.</text>
</comment>
<name>X1QVW0_9ZZZZ</name>
<gene>
    <name evidence="6" type="ORF">S06H3_60151</name>
</gene>
<dbReference type="Pfam" id="PF00877">
    <property type="entry name" value="NLPC_P60"/>
    <property type="match status" value="1"/>
</dbReference>
<dbReference type="InterPro" id="IPR000064">
    <property type="entry name" value="NLP_P60_dom"/>
</dbReference>
<evidence type="ECO:0000259" key="5">
    <source>
        <dbReference type="Pfam" id="PF00877"/>
    </source>
</evidence>
<dbReference type="EMBL" id="BARV01039199">
    <property type="protein sequence ID" value="GAI55010.1"/>
    <property type="molecule type" value="Genomic_DNA"/>
</dbReference>
<evidence type="ECO:0000256" key="2">
    <source>
        <dbReference type="ARBA" id="ARBA00022670"/>
    </source>
</evidence>
<dbReference type="SUPFAM" id="SSF54001">
    <property type="entry name" value="Cysteine proteinases"/>
    <property type="match status" value="1"/>
</dbReference>
<feature type="domain" description="NlpC/P60" evidence="5">
    <location>
        <begin position="34"/>
        <end position="99"/>
    </location>
</feature>
<evidence type="ECO:0000256" key="1">
    <source>
        <dbReference type="ARBA" id="ARBA00007074"/>
    </source>
</evidence>
<protein>
    <recommendedName>
        <fullName evidence="5">NlpC/P60 domain-containing protein</fullName>
    </recommendedName>
</protein>